<keyword evidence="2" id="KW-1185">Reference proteome</keyword>
<dbReference type="Proteomes" id="UP000295818">
    <property type="component" value="Unassembled WGS sequence"/>
</dbReference>
<evidence type="ECO:0000313" key="2">
    <source>
        <dbReference type="Proteomes" id="UP000295818"/>
    </source>
</evidence>
<protein>
    <submittedName>
        <fullName evidence="1">Uncharacterized protein</fullName>
    </submittedName>
</protein>
<sequence length="225" mass="24581">MDYELRAELMRRAEADGAAVKAFLAAAESYRDLPILRSGARPVSPWPYTLLEWSPVETAPGPVRRVVEVVRGNVAWLREVVEGRGWPGRSVVGVEGVDAAWLILQHAGSGVPTLGTAENLAFQAAVVPLLREAVGFGEAHPRHLAHVVDSLCERRDERPQYAVLMSAYSVRDGRAVFPAGFDHVGIERRRAGVGLISLAEEARRRAEGERFLPAAGHAPEPWPET</sequence>
<comment type="caution">
    <text evidence="1">The sequence shown here is derived from an EMBL/GenBank/DDBJ whole genome shotgun (WGS) entry which is preliminary data.</text>
</comment>
<gene>
    <name evidence="1" type="ORF">EV644_13054</name>
</gene>
<reference evidence="1 2" key="1">
    <citation type="journal article" date="2015" name="Stand. Genomic Sci.">
        <title>Genomic Encyclopedia of Bacterial and Archaeal Type Strains, Phase III: the genomes of soil and plant-associated and newly described type strains.</title>
        <authorList>
            <person name="Whitman W.B."/>
            <person name="Woyke T."/>
            <person name="Klenk H.P."/>
            <person name="Zhou Y."/>
            <person name="Lilburn T.G."/>
            <person name="Beck B.J."/>
            <person name="De Vos P."/>
            <person name="Vandamme P."/>
            <person name="Eisen J.A."/>
            <person name="Garrity G."/>
            <person name="Hugenholtz P."/>
            <person name="Kyrpides N.C."/>
        </authorList>
    </citation>
    <scope>NUCLEOTIDE SEQUENCE [LARGE SCALE GENOMIC DNA]</scope>
    <source>
        <strain evidence="1 2">VKM Ac-2538</strain>
    </source>
</reference>
<dbReference type="Pfam" id="PF20329">
    <property type="entry name" value="DUF6624"/>
    <property type="match status" value="1"/>
</dbReference>
<proteinExistence type="predicted"/>
<organism evidence="1 2">
    <name type="scientific">Kribbella orskensis</name>
    <dbReference type="NCBI Taxonomy" id="2512216"/>
    <lineage>
        <taxon>Bacteria</taxon>
        <taxon>Bacillati</taxon>
        <taxon>Actinomycetota</taxon>
        <taxon>Actinomycetes</taxon>
        <taxon>Propionibacteriales</taxon>
        <taxon>Kribbellaceae</taxon>
        <taxon>Kribbella</taxon>
    </lineage>
</organism>
<name>A0ABY2BAF2_9ACTN</name>
<accession>A0ABY2BAF2</accession>
<dbReference type="InterPro" id="IPR046732">
    <property type="entry name" value="DUF6624"/>
</dbReference>
<dbReference type="EMBL" id="SLWM01000030">
    <property type="protein sequence ID" value="TCO11612.1"/>
    <property type="molecule type" value="Genomic_DNA"/>
</dbReference>
<evidence type="ECO:0000313" key="1">
    <source>
        <dbReference type="EMBL" id="TCO11612.1"/>
    </source>
</evidence>